<gene>
    <name evidence="3" type="ORF">C1645_878696</name>
</gene>
<evidence type="ECO:0000256" key="1">
    <source>
        <dbReference type="SAM" id="MobiDB-lite"/>
    </source>
</evidence>
<dbReference type="GO" id="GO:0004672">
    <property type="term" value="F:protein kinase activity"/>
    <property type="evidence" value="ECO:0007669"/>
    <property type="project" value="InterPro"/>
</dbReference>
<protein>
    <recommendedName>
        <fullName evidence="2">Protein kinase domain-containing protein</fullName>
    </recommendedName>
</protein>
<accession>A0A397SK26</accession>
<proteinExistence type="predicted"/>
<dbReference type="GO" id="GO:0005524">
    <property type="term" value="F:ATP binding"/>
    <property type="evidence" value="ECO:0007669"/>
    <property type="project" value="InterPro"/>
</dbReference>
<feature type="region of interest" description="Disordered" evidence="1">
    <location>
        <begin position="36"/>
        <end position="66"/>
    </location>
</feature>
<comment type="caution">
    <text evidence="3">The sequence shown here is derived from an EMBL/GenBank/DDBJ whole genome shotgun (WGS) entry which is preliminary data.</text>
</comment>
<organism evidence="3 4">
    <name type="scientific">Glomus cerebriforme</name>
    <dbReference type="NCBI Taxonomy" id="658196"/>
    <lineage>
        <taxon>Eukaryota</taxon>
        <taxon>Fungi</taxon>
        <taxon>Fungi incertae sedis</taxon>
        <taxon>Mucoromycota</taxon>
        <taxon>Glomeromycotina</taxon>
        <taxon>Glomeromycetes</taxon>
        <taxon>Glomerales</taxon>
        <taxon>Glomeraceae</taxon>
        <taxon>Glomus</taxon>
    </lineage>
</organism>
<dbReference type="SUPFAM" id="SSF56112">
    <property type="entry name" value="Protein kinase-like (PK-like)"/>
    <property type="match status" value="1"/>
</dbReference>
<feature type="domain" description="Protein kinase" evidence="2">
    <location>
        <begin position="3"/>
        <end position="178"/>
    </location>
</feature>
<dbReference type="OrthoDB" id="2425228at2759"/>
<dbReference type="InterPro" id="IPR011009">
    <property type="entry name" value="Kinase-like_dom_sf"/>
</dbReference>
<dbReference type="EMBL" id="QKYT01000366">
    <property type="protein sequence ID" value="RIA86388.1"/>
    <property type="molecule type" value="Genomic_DNA"/>
</dbReference>
<evidence type="ECO:0000313" key="4">
    <source>
        <dbReference type="Proteomes" id="UP000265703"/>
    </source>
</evidence>
<dbReference type="InterPro" id="IPR001245">
    <property type="entry name" value="Ser-Thr/Tyr_kinase_cat_dom"/>
</dbReference>
<evidence type="ECO:0000259" key="2">
    <source>
        <dbReference type="PROSITE" id="PS50011"/>
    </source>
</evidence>
<dbReference type="InterPro" id="IPR000719">
    <property type="entry name" value="Prot_kinase_dom"/>
</dbReference>
<dbReference type="Gene3D" id="1.10.510.10">
    <property type="entry name" value="Transferase(Phosphotransferase) domain 1"/>
    <property type="match status" value="1"/>
</dbReference>
<dbReference type="Pfam" id="PF07714">
    <property type="entry name" value="PK_Tyr_Ser-Thr"/>
    <property type="match status" value="1"/>
</dbReference>
<keyword evidence="4" id="KW-1185">Reference proteome</keyword>
<dbReference type="STRING" id="658196.A0A397SK26"/>
<dbReference type="Proteomes" id="UP000265703">
    <property type="component" value="Unassembled WGS sequence"/>
</dbReference>
<name>A0A397SK26_9GLOM</name>
<sequence length="178" mass="20965">MPLKKNKKILINTLIDVFIILEIVSENKLEQYSLQTSDVENENKPKRIHSNISDDKNEVYDDPNLQSKDQNELKIPKAKLHLTISNKWTDILQCFGLTQDPLNGDYMLVMLKMDIDLRNYLQQNHNQLIWKERIMIMCDIIPAISQIHFEKAIHRNLHSGNILYSQFNYKWRISASEA</sequence>
<reference evidence="3 4" key="1">
    <citation type="submission" date="2018-06" db="EMBL/GenBank/DDBJ databases">
        <title>Comparative genomics reveals the genomic features of Rhizophagus irregularis, R. cerebriforme, R. diaphanum and Gigaspora rosea, and their symbiotic lifestyle signature.</title>
        <authorList>
            <person name="Morin E."/>
            <person name="San Clemente H."/>
            <person name="Chen E.C.H."/>
            <person name="De La Providencia I."/>
            <person name="Hainaut M."/>
            <person name="Kuo A."/>
            <person name="Kohler A."/>
            <person name="Murat C."/>
            <person name="Tang N."/>
            <person name="Roy S."/>
            <person name="Loubradou J."/>
            <person name="Henrissat B."/>
            <person name="Grigoriev I.V."/>
            <person name="Corradi N."/>
            <person name="Roux C."/>
            <person name="Martin F.M."/>
        </authorList>
    </citation>
    <scope>NUCLEOTIDE SEQUENCE [LARGE SCALE GENOMIC DNA]</scope>
    <source>
        <strain evidence="3 4">DAOM 227022</strain>
    </source>
</reference>
<dbReference type="AlphaFoldDB" id="A0A397SK26"/>
<evidence type="ECO:0000313" key="3">
    <source>
        <dbReference type="EMBL" id="RIA86388.1"/>
    </source>
</evidence>
<dbReference type="PROSITE" id="PS50011">
    <property type="entry name" value="PROTEIN_KINASE_DOM"/>
    <property type="match status" value="1"/>
</dbReference>